<name>A0A8S1H578_9PELO</name>
<dbReference type="OrthoDB" id="5824236at2759"/>
<evidence type="ECO:0000313" key="2">
    <source>
        <dbReference type="Proteomes" id="UP000835052"/>
    </source>
</evidence>
<sequence length="244" mass="27582">MERVGILSGGFFHHNHHNDVHAHDSGDHLKPPVTLRTMSKSDPHLEIPHLIFSQDEDHPSLNKIMSSLMHVHEGLRTPVASQPNLQALHQQHELKDTVSRNARNLNIRVPINMPLGSVWRFQTETKYHGLLFSSPGLLPYIGSILCQLQLGFSLRINFHVPWAASGNSLSNGSQTEDMRRNALAGPVAQKSVRSRYVIGLKQPHILSQINIISVDRYLIWPATVQRPMISSFFSEQAFQFDSWS</sequence>
<dbReference type="EMBL" id="CAJGYM010000016">
    <property type="protein sequence ID" value="CAD6190472.1"/>
    <property type="molecule type" value="Genomic_DNA"/>
</dbReference>
<protein>
    <submittedName>
        <fullName evidence="1">Uncharacterized protein</fullName>
    </submittedName>
</protein>
<reference evidence="1" key="1">
    <citation type="submission" date="2020-10" db="EMBL/GenBank/DDBJ databases">
        <authorList>
            <person name="Kikuchi T."/>
        </authorList>
    </citation>
    <scope>NUCLEOTIDE SEQUENCE</scope>
    <source>
        <strain evidence="1">NKZ352</strain>
    </source>
</reference>
<dbReference type="AlphaFoldDB" id="A0A8S1H578"/>
<organism evidence="1 2">
    <name type="scientific">Caenorhabditis auriculariae</name>
    <dbReference type="NCBI Taxonomy" id="2777116"/>
    <lineage>
        <taxon>Eukaryota</taxon>
        <taxon>Metazoa</taxon>
        <taxon>Ecdysozoa</taxon>
        <taxon>Nematoda</taxon>
        <taxon>Chromadorea</taxon>
        <taxon>Rhabditida</taxon>
        <taxon>Rhabditina</taxon>
        <taxon>Rhabditomorpha</taxon>
        <taxon>Rhabditoidea</taxon>
        <taxon>Rhabditidae</taxon>
        <taxon>Peloderinae</taxon>
        <taxon>Caenorhabditis</taxon>
    </lineage>
</organism>
<evidence type="ECO:0000313" key="1">
    <source>
        <dbReference type="EMBL" id="CAD6190472.1"/>
    </source>
</evidence>
<dbReference type="Proteomes" id="UP000835052">
    <property type="component" value="Unassembled WGS sequence"/>
</dbReference>
<keyword evidence="2" id="KW-1185">Reference proteome</keyword>
<accession>A0A8S1H578</accession>
<proteinExistence type="predicted"/>
<gene>
    <name evidence="1" type="ORF">CAUJ_LOCUS6391</name>
</gene>
<comment type="caution">
    <text evidence="1">The sequence shown here is derived from an EMBL/GenBank/DDBJ whole genome shotgun (WGS) entry which is preliminary data.</text>
</comment>